<keyword evidence="1" id="KW-1133">Transmembrane helix</keyword>
<reference evidence="2 3" key="1">
    <citation type="submission" date="2016-03" db="EMBL/GenBank/DDBJ databases">
        <title>EvidentialGene: Evidence-directed Construction of Genes on Genomes.</title>
        <authorList>
            <person name="Gilbert D.G."/>
            <person name="Choi J.-H."/>
            <person name="Mockaitis K."/>
            <person name="Colbourne J."/>
            <person name="Pfrender M."/>
        </authorList>
    </citation>
    <scope>NUCLEOTIDE SEQUENCE [LARGE SCALE GENOMIC DNA]</scope>
    <source>
        <strain evidence="2 3">Xinb3</strain>
        <tissue evidence="2">Complete organism</tissue>
    </source>
</reference>
<evidence type="ECO:0000313" key="3">
    <source>
        <dbReference type="Proteomes" id="UP000076858"/>
    </source>
</evidence>
<keyword evidence="3" id="KW-1185">Reference proteome</keyword>
<sequence>MFLSCKGRQATRMRSKTTLISDYIQILLFLLCVCVFVCWFKGNGDFRKRSSCDLYGGRRSVCSRFPSRRH</sequence>
<dbReference type="EMBL" id="LRGB01001563">
    <property type="protein sequence ID" value="KZS11800.1"/>
    <property type="molecule type" value="Genomic_DNA"/>
</dbReference>
<feature type="transmembrane region" description="Helical" evidence="1">
    <location>
        <begin position="23"/>
        <end position="40"/>
    </location>
</feature>
<evidence type="ECO:0000313" key="2">
    <source>
        <dbReference type="EMBL" id="KZS11800.1"/>
    </source>
</evidence>
<keyword evidence="1" id="KW-0812">Transmembrane</keyword>
<proteinExistence type="predicted"/>
<protein>
    <submittedName>
        <fullName evidence="2">Uncharacterized protein</fullName>
    </submittedName>
</protein>
<organism evidence="2 3">
    <name type="scientific">Daphnia magna</name>
    <dbReference type="NCBI Taxonomy" id="35525"/>
    <lineage>
        <taxon>Eukaryota</taxon>
        <taxon>Metazoa</taxon>
        <taxon>Ecdysozoa</taxon>
        <taxon>Arthropoda</taxon>
        <taxon>Crustacea</taxon>
        <taxon>Branchiopoda</taxon>
        <taxon>Diplostraca</taxon>
        <taxon>Cladocera</taxon>
        <taxon>Anomopoda</taxon>
        <taxon>Daphniidae</taxon>
        <taxon>Daphnia</taxon>
    </lineage>
</organism>
<comment type="caution">
    <text evidence="2">The sequence shown here is derived from an EMBL/GenBank/DDBJ whole genome shotgun (WGS) entry which is preliminary data.</text>
</comment>
<accession>A0A164UYR5</accession>
<keyword evidence="1" id="KW-0472">Membrane</keyword>
<evidence type="ECO:0000256" key="1">
    <source>
        <dbReference type="SAM" id="Phobius"/>
    </source>
</evidence>
<gene>
    <name evidence="2" type="ORF">APZ42_023428</name>
</gene>
<dbReference type="AlphaFoldDB" id="A0A164UYR5"/>
<dbReference type="Proteomes" id="UP000076858">
    <property type="component" value="Unassembled WGS sequence"/>
</dbReference>
<name>A0A164UYR5_9CRUS</name>